<gene>
    <name evidence="1" type="ORF">PEBR_08088</name>
</gene>
<evidence type="ECO:0000313" key="1">
    <source>
        <dbReference type="EMBL" id="OOQ89883.1"/>
    </source>
</evidence>
<organism evidence="1 2">
    <name type="scientific">Penicillium brasilianum</name>
    <dbReference type="NCBI Taxonomy" id="104259"/>
    <lineage>
        <taxon>Eukaryota</taxon>
        <taxon>Fungi</taxon>
        <taxon>Dikarya</taxon>
        <taxon>Ascomycota</taxon>
        <taxon>Pezizomycotina</taxon>
        <taxon>Eurotiomycetes</taxon>
        <taxon>Eurotiomycetidae</taxon>
        <taxon>Eurotiales</taxon>
        <taxon>Aspergillaceae</taxon>
        <taxon>Penicillium</taxon>
    </lineage>
</organism>
<accession>A0A1S9RWH2</accession>
<dbReference type="AlphaFoldDB" id="A0A1S9RWH2"/>
<proteinExistence type="predicted"/>
<name>A0A1S9RWH2_PENBI</name>
<dbReference type="EMBL" id="LJBN01000101">
    <property type="protein sequence ID" value="OOQ89883.1"/>
    <property type="molecule type" value="Genomic_DNA"/>
</dbReference>
<protein>
    <submittedName>
        <fullName evidence="1">Uncharacterized protein</fullName>
    </submittedName>
</protein>
<sequence length="529" mass="59277">MAPPTGRPASSRAKIEQALTRSLERLPHDSGGENCRGNFNTLQFPGSLGALPLDIIWMILDEILMGDGRLSHSAICDIRKLSYATNKVVSMYMSDRTSKTLRFLSERLSEVKWHPWRDTIWGPMPLDSRLNAETLPIEEDVDAKSDLFTEIICADCPACFEWMSNCIHGLHCSGANENGWNFVSLAIQAGSLTMLKYFFTKQPETLPLLWSFSNYLSATADRPIQLLVKGKKVRFIEELLEFLEPRLNRINYSEAFRTGIAETPERNALKYELSKYRSSMSRFASACMAERLKKVGVDLCTFEDVYHAAIFNGRDFLDYHHHNSTVSKTYVHWFSGQTPFELAVEENRLESVLWLKRHGGDDIGPGNWAALLNKTASRLTAEAEAMLQELLTSDKGGIIGHFESARLVRAIVRGLVPFVKAEAGKRDAGNMTEDAFLSWKLQQEDRAIRKCALVHQVSWKTLVIGDHPIATDIVRLPTGLTTDIAVAVQKFIGASNTAQLAGLQYLASSIKCLFLCPRNTAPRQISRSS</sequence>
<comment type="caution">
    <text evidence="1">The sequence shown here is derived from an EMBL/GenBank/DDBJ whole genome shotgun (WGS) entry which is preliminary data.</text>
</comment>
<reference evidence="2" key="1">
    <citation type="submission" date="2015-09" db="EMBL/GenBank/DDBJ databases">
        <authorList>
            <person name="Fill T.P."/>
            <person name="Baretta J.F."/>
            <person name="de Almeida L.G."/>
            <person name="Rocha M."/>
            <person name="de Souza D.H."/>
            <person name="Malavazi I."/>
            <person name="Cerdeira L.T."/>
            <person name="Hong H."/>
            <person name="Samborskyy M."/>
            <person name="de Vasconcelos A.T."/>
            <person name="Leadlay P."/>
            <person name="Rodrigues-Filho E."/>
        </authorList>
    </citation>
    <scope>NUCLEOTIDE SEQUENCE [LARGE SCALE GENOMIC DNA]</scope>
    <source>
        <strain evidence="2">LaBioMMi 136</strain>
    </source>
</reference>
<dbReference type="Proteomes" id="UP000190744">
    <property type="component" value="Unassembled WGS sequence"/>
</dbReference>
<evidence type="ECO:0000313" key="2">
    <source>
        <dbReference type="Proteomes" id="UP000190744"/>
    </source>
</evidence>